<organism evidence="2">
    <name type="scientific">Salmonella enterica subsp. houtenae serovar 45:g,z51:-</name>
    <dbReference type="NCBI Taxonomy" id="1967611"/>
    <lineage>
        <taxon>Bacteria</taxon>
        <taxon>Pseudomonadati</taxon>
        <taxon>Pseudomonadota</taxon>
        <taxon>Gammaproteobacteria</taxon>
        <taxon>Enterobacterales</taxon>
        <taxon>Enterobacteriaceae</taxon>
        <taxon>Salmonella</taxon>
    </lineage>
</organism>
<reference evidence="2" key="2">
    <citation type="submission" date="2018-07" db="EMBL/GenBank/DDBJ databases">
        <authorList>
            <consortium name="NCBI Pathogen Detection Project"/>
        </authorList>
    </citation>
    <scope>NUCLEOTIDE SEQUENCE</scope>
    <source>
        <strain evidence="2">2584-68</strain>
    </source>
</reference>
<name>A0A736R9F2_SALHO</name>
<feature type="domain" description="DUF4376" evidence="1">
    <location>
        <begin position="94"/>
        <end position="201"/>
    </location>
</feature>
<dbReference type="AlphaFoldDB" id="A0A736R9F2"/>
<dbReference type="EMBL" id="DAATAH010000047">
    <property type="protein sequence ID" value="HAE7766511.1"/>
    <property type="molecule type" value="Genomic_DNA"/>
</dbReference>
<accession>A0A736R9F2</accession>
<evidence type="ECO:0000259" key="1">
    <source>
        <dbReference type="Pfam" id="PF14301"/>
    </source>
</evidence>
<gene>
    <name evidence="2" type="ORF">GNB58_003531</name>
</gene>
<dbReference type="Pfam" id="PF14301">
    <property type="entry name" value="DUF4376"/>
    <property type="match status" value="1"/>
</dbReference>
<comment type="caution">
    <text evidence="2">The sequence shown here is derived from an EMBL/GenBank/DDBJ whole genome shotgun (WGS) entry which is preliminary data.</text>
</comment>
<sequence>MMTDMNIGEPQKNDETVPFITDVKNASYDETGTITADIQFEGHTTRDGSPLYQPYTAAANDPTDYGKQLYADLVSGKYGAVKSFIVTPEMLTSAKDAKHAEINGWRDSQENGRITCSYNGNTYDADKQSKNRIDDVIEAGGLPDGVKWTDADNNDISLSLSDLKALQKIMVVAMAIQGGKIHERQRKMKGEIDALTDYKAVQNYVVGWGDTGE</sequence>
<reference evidence="2" key="1">
    <citation type="journal article" date="2018" name="Genome Biol.">
        <title>SKESA: strategic k-mer extension for scrupulous assemblies.</title>
        <authorList>
            <person name="Souvorov A."/>
            <person name="Agarwala R."/>
            <person name="Lipman D.J."/>
        </authorList>
    </citation>
    <scope>NUCLEOTIDE SEQUENCE</scope>
    <source>
        <strain evidence="2">2584-68</strain>
    </source>
</reference>
<evidence type="ECO:0000313" key="2">
    <source>
        <dbReference type="EMBL" id="HAE7766511.1"/>
    </source>
</evidence>
<dbReference type="InterPro" id="IPR025484">
    <property type="entry name" value="DUF4376"/>
</dbReference>
<protein>
    <submittedName>
        <fullName evidence="2">DUF4376 domain-containing protein</fullName>
    </submittedName>
</protein>
<proteinExistence type="predicted"/>